<evidence type="ECO:0000313" key="7">
    <source>
        <dbReference type="EMBL" id="MCW3486633.1"/>
    </source>
</evidence>
<reference evidence="7 8" key="1">
    <citation type="submission" date="2022-10" db="EMBL/GenBank/DDBJ databases">
        <title>Chitinophaga nivalis PC15 sp. nov., isolated from Pyeongchang county, South Korea.</title>
        <authorList>
            <person name="Trinh H.N."/>
        </authorList>
    </citation>
    <scope>NUCLEOTIDE SEQUENCE [LARGE SCALE GENOMIC DNA]</scope>
    <source>
        <strain evidence="7 8">PC14</strain>
    </source>
</reference>
<dbReference type="CDD" id="cd06171">
    <property type="entry name" value="Sigma70_r4"/>
    <property type="match status" value="1"/>
</dbReference>
<dbReference type="InterPro" id="IPR039425">
    <property type="entry name" value="RNA_pol_sigma-70-like"/>
</dbReference>
<dbReference type="NCBIfam" id="TIGR02937">
    <property type="entry name" value="sigma70-ECF"/>
    <property type="match status" value="1"/>
</dbReference>
<dbReference type="PANTHER" id="PTHR43133">
    <property type="entry name" value="RNA POLYMERASE ECF-TYPE SIGMA FACTO"/>
    <property type="match status" value="1"/>
</dbReference>
<organism evidence="7 8">
    <name type="scientific">Chitinophaga nivalis</name>
    <dbReference type="NCBI Taxonomy" id="2991709"/>
    <lineage>
        <taxon>Bacteria</taxon>
        <taxon>Pseudomonadati</taxon>
        <taxon>Bacteroidota</taxon>
        <taxon>Chitinophagia</taxon>
        <taxon>Chitinophagales</taxon>
        <taxon>Chitinophagaceae</taxon>
        <taxon>Chitinophaga</taxon>
    </lineage>
</organism>
<feature type="domain" description="RNA polymerase sigma-70 region 2" evidence="5">
    <location>
        <begin position="27"/>
        <end position="94"/>
    </location>
</feature>
<dbReference type="InterPro" id="IPR013324">
    <property type="entry name" value="RNA_pol_sigma_r3/r4-like"/>
</dbReference>
<dbReference type="Pfam" id="PF08281">
    <property type="entry name" value="Sigma70_r4_2"/>
    <property type="match status" value="1"/>
</dbReference>
<dbReference type="Gene3D" id="1.10.1740.10">
    <property type="match status" value="1"/>
</dbReference>
<keyword evidence="2" id="KW-0805">Transcription regulation</keyword>
<keyword evidence="8" id="KW-1185">Reference proteome</keyword>
<dbReference type="NCBIfam" id="TIGR02985">
    <property type="entry name" value="Sig70_bacteroi1"/>
    <property type="match status" value="1"/>
</dbReference>
<evidence type="ECO:0000256" key="3">
    <source>
        <dbReference type="ARBA" id="ARBA00023082"/>
    </source>
</evidence>
<protein>
    <submittedName>
        <fullName evidence="7">RNA polymerase sigma-70 factor</fullName>
    </submittedName>
</protein>
<comment type="similarity">
    <text evidence="1">Belongs to the sigma-70 factor family. ECF subfamily.</text>
</comment>
<evidence type="ECO:0000259" key="5">
    <source>
        <dbReference type="Pfam" id="PF04542"/>
    </source>
</evidence>
<feature type="domain" description="RNA polymerase sigma factor 70 region 4 type 2" evidence="6">
    <location>
        <begin position="123"/>
        <end position="174"/>
    </location>
</feature>
<dbReference type="Pfam" id="PF04542">
    <property type="entry name" value="Sigma70_r2"/>
    <property type="match status" value="1"/>
</dbReference>
<dbReference type="InterPro" id="IPR014284">
    <property type="entry name" value="RNA_pol_sigma-70_dom"/>
</dbReference>
<dbReference type="Proteomes" id="UP001207742">
    <property type="component" value="Unassembled WGS sequence"/>
</dbReference>
<accession>A0ABT3IRM9</accession>
<keyword evidence="3" id="KW-0731">Sigma factor</keyword>
<dbReference type="EMBL" id="JAPDNS010000002">
    <property type="protein sequence ID" value="MCW3486633.1"/>
    <property type="molecule type" value="Genomic_DNA"/>
</dbReference>
<dbReference type="InterPro" id="IPR013249">
    <property type="entry name" value="RNA_pol_sigma70_r4_t2"/>
</dbReference>
<sequence length="201" mass="22932">MNIPGEHNEAALLALAADGDEAAFTELFMRYHQKLYGFMLRLNGSPDTAEDTVQDVFLKLWKERDKLSGIHHFSSYLFRMAQNHAINAFRKMARATLLPVDETLHPPVAPAALEQVEFKALRERVQEIVTALPPQQQQVYLLNREKGLKHEEIARLLQISPSTVNKHLVQALRTIRTRLGDHTDLLPVFYLLLLYTGSYSS</sequence>
<keyword evidence="4" id="KW-0804">Transcription</keyword>
<evidence type="ECO:0000256" key="2">
    <source>
        <dbReference type="ARBA" id="ARBA00023015"/>
    </source>
</evidence>
<evidence type="ECO:0000313" key="8">
    <source>
        <dbReference type="Proteomes" id="UP001207742"/>
    </source>
</evidence>
<dbReference type="InterPro" id="IPR014327">
    <property type="entry name" value="RNA_pol_sigma70_bacteroid"/>
</dbReference>
<gene>
    <name evidence="7" type="ORF">OL497_22210</name>
</gene>
<dbReference type="PANTHER" id="PTHR43133:SF46">
    <property type="entry name" value="RNA POLYMERASE SIGMA-70 FACTOR ECF SUBFAMILY"/>
    <property type="match status" value="1"/>
</dbReference>
<name>A0ABT3IRM9_9BACT</name>
<evidence type="ECO:0000256" key="4">
    <source>
        <dbReference type="ARBA" id="ARBA00023163"/>
    </source>
</evidence>
<dbReference type="SUPFAM" id="SSF88659">
    <property type="entry name" value="Sigma3 and sigma4 domains of RNA polymerase sigma factors"/>
    <property type="match status" value="1"/>
</dbReference>
<evidence type="ECO:0000259" key="6">
    <source>
        <dbReference type="Pfam" id="PF08281"/>
    </source>
</evidence>
<dbReference type="Gene3D" id="1.10.10.10">
    <property type="entry name" value="Winged helix-like DNA-binding domain superfamily/Winged helix DNA-binding domain"/>
    <property type="match status" value="1"/>
</dbReference>
<comment type="caution">
    <text evidence="7">The sequence shown here is derived from an EMBL/GenBank/DDBJ whole genome shotgun (WGS) entry which is preliminary data.</text>
</comment>
<dbReference type="InterPro" id="IPR013325">
    <property type="entry name" value="RNA_pol_sigma_r2"/>
</dbReference>
<dbReference type="InterPro" id="IPR007627">
    <property type="entry name" value="RNA_pol_sigma70_r2"/>
</dbReference>
<dbReference type="InterPro" id="IPR036388">
    <property type="entry name" value="WH-like_DNA-bd_sf"/>
</dbReference>
<dbReference type="SUPFAM" id="SSF88946">
    <property type="entry name" value="Sigma2 domain of RNA polymerase sigma factors"/>
    <property type="match status" value="1"/>
</dbReference>
<proteinExistence type="inferred from homology"/>
<dbReference type="RefSeq" id="WP_264733448.1">
    <property type="nucleotide sequence ID" value="NZ_JAPDNR010000001.1"/>
</dbReference>
<evidence type="ECO:0000256" key="1">
    <source>
        <dbReference type="ARBA" id="ARBA00010641"/>
    </source>
</evidence>